<dbReference type="PANTHER" id="PTHR45947:SF3">
    <property type="entry name" value="SULFOQUINOVOSYL TRANSFERASE SQD2"/>
    <property type="match status" value="1"/>
</dbReference>
<dbReference type="GO" id="GO:0016757">
    <property type="term" value="F:glycosyltransferase activity"/>
    <property type="evidence" value="ECO:0007669"/>
    <property type="project" value="UniProtKB-KW"/>
</dbReference>
<keyword evidence="2" id="KW-0808">Transferase</keyword>
<dbReference type="InterPro" id="IPR001296">
    <property type="entry name" value="Glyco_trans_1"/>
</dbReference>
<dbReference type="Gene3D" id="3.40.50.2000">
    <property type="entry name" value="Glycogen Phosphorylase B"/>
    <property type="match status" value="2"/>
</dbReference>
<evidence type="ECO:0000256" key="2">
    <source>
        <dbReference type="ARBA" id="ARBA00022679"/>
    </source>
</evidence>
<dbReference type="GO" id="GO:1901137">
    <property type="term" value="P:carbohydrate derivative biosynthetic process"/>
    <property type="evidence" value="ECO:0007669"/>
    <property type="project" value="UniProtKB-ARBA"/>
</dbReference>
<dbReference type="SUPFAM" id="SSF53756">
    <property type="entry name" value="UDP-Glycosyltransferase/glycogen phosphorylase"/>
    <property type="match status" value="1"/>
</dbReference>
<proteinExistence type="predicted"/>
<evidence type="ECO:0000259" key="4">
    <source>
        <dbReference type="Pfam" id="PF13439"/>
    </source>
</evidence>
<evidence type="ECO:0000313" key="5">
    <source>
        <dbReference type="EMBL" id="GFN09725.1"/>
    </source>
</evidence>
<dbReference type="AlphaFoldDB" id="A0A7J0D6M8"/>
<dbReference type="Proteomes" id="UP000498740">
    <property type="component" value="Unassembled WGS sequence"/>
</dbReference>
<dbReference type="EMBL" id="BLWD01000003">
    <property type="protein sequence ID" value="GFN09725.1"/>
    <property type="molecule type" value="Genomic_DNA"/>
</dbReference>
<feature type="domain" description="Glycosyl transferase family 1" evidence="3">
    <location>
        <begin position="112"/>
        <end position="277"/>
    </location>
</feature>
<reference evidence="5 6" key="1">
    <citation type="submission" date="2020-05" db="EMBL/GenBank/DDBJ databases">
        <title>Whole genome shotgun sequence of Streptomyces microflavus NBRC 13062.</title>
        <authorList>
            <person name="Komaki H."/>
            <person name="Tamura T."/>
        </authorList>
    </citation>
    <scope>NUCLEOTIDE SEQUENCE [LARGE SCALE GENOMIC DNA]</scope>
    <source>
        <strain evidence="5 6">NBRC 13062</strain>
    </source>
</reference>
<dbReference type="Pfam" id="PF00534">
    <property type="entry name" value="Glycos_transf_1"/>
    <property type="match status" value="1"/>
</dbReference>
<sequence length="302" mass="33740">MHLGVNRWWRDGILHVHTVGPLSLAKMLHHKGLTVASAHLTSDSLRGSIAGARHYSSFSARYLQAFYNSADVVLAVSSDVKSLLIKDAVTKPVVVLPNRVPRNLFFSDLRSKDEARSQLGLDPDAKIVLCVAQLQPRKRPDVFIECARNYPEATFVWVGDSLFGPLSAERRSLRQKMSDAPRNVRFTGVVDRQNVAQWCRSADLFFFPSEQETFGLAALEAASTGLPLVLRDLSVYDDLFGRRGTDWISAATVSEFTRAVRQVLSDMPLRQSLSRNAVETSEKFGLQTLAESLINIYEEFQT</sequence>
<dbReference type="Pfam" id="PF13439">
    <property type="entry name" value="Glyco_transf_4"/>
    <property type="match status" value="1"/>
</dbReference>
<evidence type="ECO:0000256" key="1">
    <source>
        <dbReference type="ARBA" id="ARBA00022676"/>
    </source>
</evidence>
<gene>
    <name evidence="5" type="ORF">Smic_82810</name>
</gene>
<name>A0A7J0D6M8_STRMI</name>
<evidence type="ECO:0000259" key="3">
    <source>
        <dbReference type="Pfam" id="PF00534"/>
    </source>
</evidence>
<dbReference type="PANTHER" id="PTHR45947">
    <property type="entry name" value="SULFOQUINOVOSYL TRANSFERASE SQD2"/>
    <property type="match status" value="1"/>
</dbReference>
<dbReference type="InterPro" id="IPR028098">
    <property type="entry name" value="Glyco_trans_4-like_N"/>
</dbReference>
<feature type="domain" description="Glycosyltransferase subfamily 4-like N-terminal" evidence="4">
    <location>
        <begin position="13"/>
        <end position="100"/>
    </location>
</feature>
<accession>A0A7J0D6M8</accession>
<dbReference type="InterPro" id="IPR050194">
    <property type="entry name" value="Glycosyltransferase_grp1"/>
</dbReference>
<organism evidence="5 6">
    <name type="scientific">Streptomyces microflavus</name>
    <name type="common">Streptomyces lipmanii</name>
    <dbReference type="NCBI Taxonomy" id="1919"/>
    <lineage>
        <taxon>Bacteria</taxon>
        <taxon>Bacillati</taxon>
        <taxon>Actinomycetota</taxon>
        <taxon>Actinomycetes</taxon>
        <taxon>Kitasatosporales</taxon>
        <taxon>Streptomycetaceae</taxon>
        <taxon>Streptomyces</taxon>
    </lineage>
</organism>
<keyword evidence="1" id="KW-0328">Glycosyltransferase</keyword>
<evidence type="ECO:0000313" key="6">
    <source>
        <dbReference type="Proteomes" id="UP000498740"/>
    </source>
</evidence>
<comment type="caution">
    <text evidence="5">The sequence shown here is derived from an EMBL/GenBank/DDBJ whole genome shotgun (WGS) entry which is preliminary data.</text>
</comment>
<protein>
    <submittedName>
        <fullName evidence="5">Uncharacterized protein</fullName>
    </submittedName>
</protein>